<evidence type="ECO:0000256" key="4">
    <source>
        <dbReference type="ARBA" id="ARBA00022989"/>
    </source>
</evidence>
<sequence>MKKSNPILMKATMDNLLRRCLITVSAVVIALVIGMVLILLMGNDPIVAFGALVEGAFGSRNSFAETLLKVTPLLFTGMSYALANRCGLTNLGMEGQMYMGALGAAVVGIYVDLPAILHIPLCILAGFLLGGLWGLLAGWLKVRFGASEIITTVMLNTIAIYFIEFMVTDPARMMEPGGVSGQSNPLLESAGLGVLIPNTRAHWGIVIGLLFIVLFWLFLWRSKKGYEVRVAGLNMQAAAYSGINTSGNILLVMLLAGGVAGLAGACEVMGVQGRLYAGFSPGYGFDGIAVALIGMNSPGGIIFGSLLFGAFSAGGNRMQMKAHVPYSIVNVIQAIVIFAVVASQMLLEIWDERQIKKQPRQQEA</sequence>
<reference evidence="7" key="2">
    <citation type="journal article" date="2021" name="PeerJ">
        <title>Extensive microbial diversity within the chicken gut microbiome revealed by metagenomics and culture.</title>
        <authorList>
            <person name="Gilroy R."/>
            <person name="Ravi A."/>
            <person name="Getino M."/>
            <person name="Pursley I."/>
            <person name="Horton D.L."/>
            <person name="Alikhan N.F."/>
            <person name="Baker D."/>
            <person name="Gharbi K."/>
            <person name="Hall N."/>
            <person name="Watson M."/>
            <person name="Adriaenssens E.M."/>
            <person name="Foster-Nyarko E."/>
            <person name="Jarju S."/>
            <person name="Secka A."/>
            <person name="Antonio M."/>
            <person name="Oren A."/>
            <person name="Chaudhuri R.R."/>
            <person name="La Ragione R."/>
            <person name="Hildebrand F."/>
            <person name="Pallen M.J."/>
        </authorList>
    </citation>
    <scope>NUCLEOTIDE SEQUENCE</scope>
    <source>
        <strain evidence="7">ChiGjej2B2-16831</strain>
    </source>
</reference>
<name>A0A9D1N1V4_9FIRM</name>
<feature type="transmembrane region" description="Helical" evidence="6">
    <location>
        <begin position="249"/>
        <end position="271"/>
    </location>
</feature>
<evidence type="ECO:0000313" key="7">
    <source>
        <dbReference type="EMBL" id="HIU93587.1"/>
    </source>
</evidence>
<evidence type="ECO:0000313" key="8">
    <source>
        <dbReference type="Proteomes" id="UP000824128"/>
    </source>
</evidence>
<dbReference type="Pfam" id="PF02653">
    <property type="entry name" value="BPD_transp_2"/>
    <property type="match status" value="1"/>
</dbReference>
<dbReference type="PANTHER" id="PTHR47089">
    <property type="entry name" value="ABC TRANSPORTER, PERMEASE PROTEIN"/>
    <property type="match status" value="1"/>
</dbReference>
<evidence type="ECO:0000256" key="3">
    <source>
        <dbReference type="ARBA" id="ARBA00022692"/>
    </source>
</evidence>
<gene>
    <name evidence="7" type="ORF">IAD24_00365</name>
</gene>
<dbReference type="GO" id="GO:0022857">
    <property type="term" value="F:transmembrane transporter activity"/>
    <property type="evidence" value="ECO:0007669"/>
    <property type="project" value="InterPro"/>
</dbReference>
<feature type="transmembrane region" description="Helical" evidence="6">
    <location>
        <begin position="117"/>
        <end position="137"/>
    </location>
</feature>
<evidence type="ECO:0000256" key="5">
    <source>
        <dbReference type="ARBA" id="ARBA00023136"/>
    </source>
</evidence>
<keyword evidence="4 6" id="KW-1133">Transmembrane helix</keyword>
<comment type="subcellular location">
    <subcellularLocation>
        <location evidence="1">Cell membrane</location>
        <topology evidence="1">Multi-pass membrane protein</topology>
    </subcellularLocation>
</comment>
<dbReference type="PANTHER" id="PTHR47089:SF1">
    <property type="entry name" value="GUANOSINE ABC TRANSPORTER PERMEASE PROTEIN NUPP"/>
    <property type="match status" value="1"/>
</dbReference>
<organism evidence="7 8">
    <name type="scientific">Candidatus Aphodomorpha intestinavium</name>
    <dbReference type="NCBI Taxonomy" id="2840672"/>
    <lineage>
        <taxon>Bacteria</taxon>
        <taxon>Bacillati</taxon>
        <taxon>Bacillota</taxon>
        <taxon>Clostridia</taxon>
        <taxon>Eubacteriales</taxon>
        <taxon>Candidatus Aphodomorpha</taxon>
    </lineage>
</organism>
<proteinExistence type="predicted"/>
<evidence type="ECO:0000256" key="1">
    <source>
        <dbReference type="ARBA" id="ARBA00004651"/>
    </source>
</evidence>
<dbReference type="EMBL" id="DVNZ01000013">
    <property type="protein sequence ID" value="HIU93587.1"/>
    <property type="molecule type" value="Genomic_DNA"/>
</dbReference>
<dbReference type="InterPro" id="IPR001851">
    <property type="entry name" value="ABC_transp_permease"/>
</dbReference>
<dbReference type="AlphaFoldDB" id="A0A9D1N1V4"/>
<feature type="transmembrane region" description="Helical" evidence="6">
    <location>
        <begin position="201"/>
        <end position="219"/>
    </location>
</feature>
<accession>A0A9D1N1V4</accession>
<keyword evidence="3 6" id="KW-0812">Transmembrane</keyword>
<keyword evidence="5 6" id="KW-0472">Membrane</keyword>
<evidence type="ECO:0000256" key="2">
    <source>
        <dbReference type="ARBA" id="ARBA00022475"/>
    </source>
</evidence>
<feature type="transmembrane region" description="Helical" evidence="6">
    <location>
        <begin position="283"/>
        <end position="311"/>
    </location>
</feature>
<keyword evidence="2" id="KW-1003">Cell membrane</keyword>
<dbReference type="Proteomes" id="UP000824128">
    <property type="component" value="Unassembled WGS sequence"/>
</dbReference>
<protein>
    <submittedName>
        <fullName evidence="7">ABC transporter permease</fullName>
    </submittedName>
</protein>
<dbReference type="GO" id="GO:0005886">
    <property type="term" value="C:plasma membrane"/>
    <property type="evidence" value="ECO:0007669"/>
    <property type="project" value="UniProtKB-SubCell"/>
</dbReference>
<reference evidence="7" key="1">
    <citation type="submission" date="2020-10" db="EMBL/GenBank/DDBJ databases">
        <authorList>
            <person name="Gilroy R."/>
        </authorList>
    </citation>
    <scope>NUCLEOTIDE SEQUENCE</scope>
    <source>
        <strain evidence="7">ChiGjej2B2-16831</strain>
    </source>
</reference>
<dbReference type="CDD" id="cd06580">
    <property type="entry name" value="TM_PBP1_transp_TpRbsC_like"/>
    <property type="match status" value="1"/>
</dbReference>
<evidence type="ECO:0000256" key="6">
    <source>
        <dbReference type="SAM" id="Phobius"/>
    </source>
</evidence>
<feature type="transmembrane region" description="Helical" evidence="6">
    <location>
        <begin position="331"/>
        <end position="350"/>
    </location>
</feature>
<feature type="transmembrane region" description="Helical" evidence="6">
    <location>
        <begin position="21"/>
        <end position="42"/>
    </location>
</feature>
<feature type="transmembrane region" description="Helical" evidence="6">
    <location>
        <begin position="149"/>
        <end position="167"/>
    </location>
</feature>
<comment type="caution">
    <text evidence="7">The sequence shown here is derived from an EMBL/GenBank/DDBJ whole genome shotgun (WGS) entry which is preliminary data.</text>
</comment>